<organism evidence="1 2">
    <name type="scientific">Cecembia calidifontis</name>
    <dbReference type="NCBI Taxonomy" id="1187080"/>
    <lineage>
        <taxon>Bacteria</taxon>
        <taxon>Pseudomonadati</taxon>
        <taxon>Bacteroidota</taxon>
        <taxon>Cytophagia</taxon>
        <taxon>Cytophagales</taxon>
        <taxon>Cyclobacteriaceae</taxon>
        <taxon>Cecembia</taxon>
    </lineage>
</organism>
<dbReference type="EMBL" id="SGXG01000001">
    <property type="protein sequence ID" value="RZS95990.1"/>
    <property type="molecule type" value="Genomic_DNA"/>
</dbReference>
<dbReference type="RefSeq" id="WP_242617402.1">
    <property type="nucleotide sequence ID" value="NZ_SGXG01000001.1"/>
</dbReference>
<evidence type="ECO:0000313" key="1">
    <source>
        <dbReference type="EMBL" id="RZS95990.1"/>
    </source>
</evidence>
<gene>
    <name evidence="1" type="ORF">BC751_1544</name>
</gene>
<dbReference type="Pfam" id="PF00300">
    <property type="entry name" value="His_Phos_1"/>
    <property type="match status" value="1"/>
</dbReference>
<dbReference type="Proteomes" id="UP000292209">
    <property type="component" value="Unassembled WGS sequence"/>
</dbReference>
<sequence>MMNMIKILKRFNQPITALLLIVSFQFCSPKQEPKTIFLVRHAEKQLVGDDPQLSVAGTVRAKKLAQILADQKIQHIFSTDFIRTKATAQPLIEAQSGLSIEIYDVKKHDDLVKELRQRKGNALVIGHSNTIHHVANYFVQEGDKFPELEDIEYDFIFVVTLEKDGSSKVERRVYKDFN</sequence>
<reference evidence="1 2" key="1">
    <citation type="submission" date="2019-02" db="EMBL/GenBank/DDBJ databases">
        <title>Genomic Encyclopedia of Archaeal and Bacterial Type Strains, Phase II (KMG-II): from individual species to whole genera.</title>
        <authorList>
            <person name="Goeker M."/>
        </authorList>
    </citation>
    <scope>NUCLEOTIDE SEQUENCE [LARGE SCALE GENOMIC DNA]</scope>
    <source>
        <strain evidence="1 2">DSM 21411</strain>
    </source>
</reference>
<proteinExistence type="predicted"/>
<accession>A0A4Q7P905</accession>
<evidence type="ECO:0000313" key="2">
    <source>
        <dbReference type="Proteomes" id="UP000292209"/>
    </source>
</evidence>
<dbReference type="CDD" id="cd07067">
    <property type="entry name" value="HP_PGM_like"/>
    <property type="match status" value="1"/>
</dbReference>
<keyword evidence="2" id="KW-1185">Reference proteome</keyword>
<protein>
    <submittedName>
        <fullName evidence="1">Phosphohistidine phosphatase SixA</fullName>
    </submittedName>
</protein>
<comment type="caution">
    <text evidence="1">The sequence shown here is derived from an EMBL/GenBank/DDBJ whole genome shotgun (WGS) entry which is preliminary data.</text>
</comment>
<dbReference type="InterPro" id="IPR029033">
    <property type="entry name" value="His_PPase_superfam"/>
</dbReference>
<dbReference type="InterPro" id="IPR013078">
    <property type="entry name" value="His_Pase_superF_clade-1"/>
</dbReference>
<name>A0A4Q7P905_9BACT</name>
<dbReference type="AlphaFoldDB" id="A0A4Q7P905"/>
<dbReference type="SUPFAM" id="SSF53254">
    <property type="entry name" value="Phosphoglycerate mutase-like"/>
    <property type="match status" value="1"/>
</dbReference>
<dbReference type="Gene3D" id="3.40.50.1240">
    <property type="entry name" value="Phosphoglycerate mutase-like"/>
    <property type="match status" value="1"/>
</dbReference>